<evidence type="ECO:0000313" key="2">
    <source>
        <dbReference type="EMBL" id="ELA47631.1"/>
    </source>
</evidence>
<dbReference type="Gene3D" id="1.10.1170.10">
    <property type="entry name" value="Inhibitor Of Apoptosis Protein (2mihbC-IAP-1), Chain A"/>
    <property type="match status" value="1"/>
</dbReference>
<organism evidence="2 3">
    <name type="scientific">Vavraia culicis (isolate floridensis)</name>
    <name type="common">Microsporidian parasite</name>
    <dbReference type="NCBI Taxonomy" id="948595"/>
    <lineage>
        <taxon>Eukaryota</taxon>
        <taxon>Fungi</taxon>
        <taxon>Fungi incertae sedis</taxon>
        <taxon>Microsporidia</taxon>
        <taxon>Pleistophoridae</taxon>
        <taxon>Vavraia</taxon>
    </lineage>
</organism>
<dbReference type="OMA" id="MTTTCYL"/>
<dbReference type="RefSeq" id="XP_008073852.1">
    <property type="nucleotide sequence ID" value="XM_008075661.1"/>
</dbReference>
<gene>
    <name evidence="2" type="ORF">VCUG_00832</name>
</gene>
<dbReference type="AlphaFoldDB" id="L2GVD6"/>
<dbReference type="VEuPathDB" id="MicrosporidiaDB:VCUG_00832"/>
<accession>L2GVD6</accession>
<dbReference type="STRING" id="948595.L2GVD6"/>
<dbReference type="InParanoid" id="L2GVD6"/>
<dbReference type="EMBL" id="GL877414">
    <property type="protein sequence ID" value="ELA47631.1"/>
    <property type="molecule type" value="Genomic_DNA"/>
</dbReference>
<dbReference type="SUPFAM" id="SSF57924">
    <property type="entry name" value="Inhibitor of apoptosis (IAP) repeat"/>
    <property type="match status" value="2"/>
</dbReference>
<dbReference type="Proteomes" id="UP000011081">
    <property type="component" value="Unassembled WGS sequence"/>
</dbReference>
<dbReference type="Pfam" id="PF00653">
    <property type="entry name" value="BIR"/>
    <property type="match status" value="1"/>
</dbReference>
<proteinExistence type="predicted"/>
<dbReference type="PROSITE" id="PS50143">
    <property type="entry name" value="BIR_REPEAT_2"/>
    <property type="match status" value="1"/>
</dbReference>
<dbReference type="OrthoDB" id="2196114at2759"/>
<keyword evidence="3" id="KW-1185">Reference proteome</keyword>
<reference evidence="3" key="1">
    <citation type="submission" date="2011-03" db="EMBL/GenBank/DDBJ databases">
        <title>The genome sequence of Vavraia culicis strain floridensis.</title>
        <authorList>
            <consortium name="The Broad Institute Genome Sequencing Platform"/>
            <person name="Cuomo C."/>
            <person name="Becnel J."/>
            <person name="Sanscrainte N."/>
            <person name="Young S.K."/>
            <person name="Zeng Q."/>
            <person name="Gargeya S."/>
            <person name="Fitzgerald M."/>
            <person name="Haas B."/>
            <person name="Abouelleil A."/>
            <person name="Alvarado L."/>
            <person name="Arachchi H.M."/>
            <person name="Berlin A."/>
            <person name="Chapman S.B."/>
            <person name="Gearin G."/>
            <person name="Goldberg J."/>
            <person name="Griggs A."/>
            <person name="Gujja S."/>
            <person name="Hansen M."/>
            <person name="Heiman D."/>
            <person name="Howarth C."/>
            <person name="Larimer J."/>
            <person name="Lui A."/>
            <person name="MacDonald P.J.P."/>
            <person name="McCowen C."/>
            <person name="Montmayeur A."/>
            <person name="Murphy C."/>
            <person name="Neiman D."/>
            <person name="Pearson M."/>
            <person name="Priest M."/>
            <person name="Roberts A."/>
            <person name="Saif S."/>
            <person name="Shea T."/>
            <person name="Sisk P."/>
            <person name="Stolte C."/>
            <person name="Sykes S."/>
            <person name="Wortman J."/>
            <person name="Nusbaum C."/>
            <person name="Birren B."/>
        </authorList>
    </citation>
    <scope>NUCLEOTIDE SEQUENCE [LARGE SCALE GENOMIC DNA]</scope>
    <source>
        <strain evidence="3">floridensis</strain>
    </source>
</reference>
<dbReference type="SMART" id="SM00238">
    <property type="entry name" value="BIR"/>
    <property type="match status" value="1"/>
</dbReference>
<protein>
    <submittedName>
        <fullName evidence="2">Uncharacterized protein</fullName>
    </submittedName>
</protein>
<sequence>MSCFSLESRLDTYKESKANSKKTSFLEFALCGLFMSSSENYMTTTCYLCDKTLSYWMDDDIPFVEHLKRHNNCPLYQLHDASQRLLTFDGLKMPHARIRKLAEKGFFAYSLKAGHMDLFCYKCGFYMSHFPGYNSNQMRYHDKKCVPDHKYILRSPSDFLKNPHDLFFIDLLSGRYRAVISQYLSHETVYLHGSLANDLRLLFSFRGKNTFLLSTKSALLQCLNNMIEHAKELVENDENNINNLLDELSNENEL</sequence>
<dbReference type="InterPro" id="IPR001370">
    <property type="entry name" value="BIR_rpt"/>
</dbReference>
<dbReference type="HOGENOM" id="CLU_097614_0_0_1"/>
<keyword evidence="1" id="KW-0175">Coiled coil</keyword>
<name>L2GVD6_VAVCU</name>
<feature type="coiled-coil region" evidence="1">
    <location>
        <begin position="220"/>
        <end position="254"/>
    </location>
</feature>
<dbReference type="GeneID" id="19878715"/>
<evidence type="ECO:0000256" key="1">
    <source>
        <dbReference type="SAM" id="Coils"/>
    </source>
</evidence>
<evidence type="ECO:0000313" key="3">
    <source>
        <dbReference type="Proteomes" id="UP000011081"/>
    </source>
</evidence>